<feature type="domain" description="Fibronectin type-III" evidence="1">
    <location>
        <begin position="11"/>
        <end position="57"/>
    </location>
</feature>
<dbReference type="AlphaFoldDB" id="A0AAV4I3X9"/>
<keyword evidence="3" id="KW-1185">Reference proteome</keyword>
<dbReference type="EMBL" id="BMAT01002318">
    <property type="protein sequence ID" value="GFS04640.1"/>
    <property type="molecule type" value="Genomic_DNA"/>
</dbReference>
<dbReference type="InterPro" id="IPR036116">
    <property type="entry name" value="FN3_sf"/>
</dbReference>
<feature type="non-terminal residue" evidence="2">
    <location>
        <position position="67"/>
    </location>
</feature>
<proteinExistence type="predicted"/>
<protein>
    <submittedName>
        <fullName evidence="2">Fibronectin</fullName>
    </submittedName>
</protein>
<dbReference type="SUPFAM" id="SSF49265">
    <property type="entry name" value="Fibronectin type III"/>
    <property type="match status" value="1"/>
</dbReference>
<dbReference type="Pfam" id="PF00041">
    <property type="entry name" value="fn3"/>
    <property type="match status" value="1"/>
</dbReference>
<reference evidence="2 3" key="1">
    <citation type="journal article" date="2021" name="Elife">
        <title>Chloroplast acquisition without the gene transfer in kleptoplastic sea slugs, Plakobranchus ocellatus.</title>
        <authorList>
            <person name="Maeda T."/>
            <person name="Takahashi S."/>
            <person name="Yoshida T."/>
            <person name="Shimamura S."/>
            <person name="Takaki Y."/>
            <person name="Nagai Y."/>
            <person name="Toyoda A."/>
            <person name="Suzuki Y."/>
            <person name="Arimoto A."/>
            <person name="Ishii H."/>
            <person name="Satoh N."/>
            <person name="Nishiyama T."/>
            <person name="Hasebe M."/>
            <person name="Maruyama T."/>
            <person name="Minagawa J."/>
            <person name="Obokata J."/>
            <person name="Shigenobu S."/>
        </authorList>
    </citation>
    <scope>NUCLEOTIDE SEQUENCE [LARGE SCALE GENOMIC DNA]</scope>
</reference>
<evidence type="ECO:0000313" key="2">
    <source>
        <dbReference type="EMBL" id="GFS04640.1"/>
    </source>
</evidence>
<dbReference type="InterPro" id="IPR003961">
    <property type="entry name" value="FN3_dom"/>
</dbReference>
<organism evidence="2 3">
    <name type="scientific">Elysia marginata</name>
    <dbReference type="NCBI Taxonomy" id="1093978"/>
    <lineage>
        <taxon>Eukaryota</taxon>
        <taxon>Metazoa</taxon>
        <taxon>Spiralia</taxon>
        <taxon>Lophotrochozoa</taxon>
        <taxon>Mollusca</taxon>
        <taxon>Gastropoda</taxon>
        <taxon>Heterobranchia</taxon>
        <taxon>Euthyneura</taxon>
        <taxon>Panpulmonata</taxon>
        <taxon>Sacoglossa</taxon>
        <taxon>Placobranchoidea</taxon>
        <taxon>Plakobranchidae</taxon>
        <taxon>Elysia</taxon>
    </lineage>
</organism>
<sequence length="67" mass="7675">GDSKAHFLRPDSYQVTWWPGDRAQEEIQSDSTTDDHLLITGLRPSTAYTIVVEARKMEKYTDFDEGV</sequence>
<name>A0AAV4I3X9_9GAST</name>
<evidence type="ECO:0000313" key="3">
    <source>
        <dbReference type="Proteomes" id="UP000762676"/>
    </source>
</evidence>
<dbReference type="CDD" id="cd00063">
    <property type="entry name" value="FN3"/>
    <property type="match status" value="1"/>
</dbReference>
<accession>A0AAV4I3X9</accession>
<gene>
    <name evidence="2" type="ORF">ElyMa_001181400</name>
</gene>
<feature type="non-terminal residue" evidence="2">
    <location>
        <position position="1"/>
    </location>
</feature>
<dbReference type="Proteomes" id="UP000762676">
    <property type="component" value="Unassembled WGS sequence"/>
</dbReference>
<comment type="caution">
    <text evidence="2">The sequence shown here is derived from an EMBL/GenBank/DDBJ whole genome shotgun (WGS) entry which is preliminary data.</text>
</comment>
<evidence type="ECO:0000259" key="1">
    <source>
        <dbReference type="Pfam" id="PF00041"/>
    </source>
</evidence>
<dbReference type="InterPro" id="IPR013783">
    <property type="entry name" value="Ig-like_fold"/>
</dbReference>
<dbReference type="Gene3D" id="2.60.40.10">
    <property type="entry name" value="Immunoglobulins"/>
    <property type="match status" value="1"/>
</dbReference>